<keyword evidence="2" id="KW-1185">Reference proteome</keyword>
<dbReference type="EMBL" id="BTRK01000001">
    <property type="protein sequence ID" value="GMR33161.1"/>
    <property type="molecule type" value="Genomic_DNA"/>
</dbReference>
<evidence type="ECO:0000313" key="1">
    <source>
        <dbReference type="EMBL" id="GMR33161.1"/>
    </source>
</evidence>
<dbReference type="AlphaFoldDB" id="A0AAN4Z614"/>
<sequence>DLSDDVLTLSTLRDDVIRRIIAIDRSDSAESMRWIFRRWNVLVAEYIHSHPSIESISINCSSIYITVKHHNLHLFSLKQAEDMLHPPYPLPEHSFRELMMVQTERGRSRNTPPARTLLSVMTPYVPPPRSSRIVQLELFEEEFIEDDDEFVRLRKEKSKKWKDSLDRLSHYIRLAIRVKKIQLSNVDTQKIIEICNALSKIKICNMDIRKCYDSDLRSFTQSLCEIFKRNFQFQMSLESLLRRSFTSFSSRRLENCLRPSLDWHMYVLGSISQSEFAIWNN</sequence>
<comment type="caution">
    <text evidence="1">The sequence shown here is derived from an EMBL/GenBank/DDBJ whole genome shotgun (WGS) entry which is preliminary data.</text>
</comment>
<organism evidence="1 2">
    <name type="scientific">Pristionchus mayeri</name>
    <dbReference type="NCBI Taxonomy" id="1317129"/>
    <lineage>
        <taxon>Eukaryota</taxon>
        <taxon>Metazoa</taxon>
        <taxon>Ecdysozoa</taxon>
        <taxon>Nematoda</taxon>
        <taxon>Chromadorea</taxon>
        <taxon>Rhabditida</taxon>
        <taxon>Rhabditina</taxon>
        <taxon>Diplogasteromorpha</taxon>
        <taxon>Diplogasteroidea</taxon>
        <taxon>Neodiplogasteridae</taxon>
        <taxon>Pristionchus</taxon>
    </lineage>
</organism>
<evidence type="ECO:0000313" key="2">
    <source>
        <dbReference type="Proteomes" id="UP001328107"/>
    </source>
</evidence>
<dbReference type="Proteomes" id="UP001328107">
    <property type="component" value="Unassembled WGS sequence"/>
</dbReference>
<accession>A0AAN4Z614</accession>
<protein>
    <submittedName>
        <fullName evidence="1">Uncharacterized protein</fullName>
    </submittedName>
</protein>
<gene>
    <name evidence="1" type="ORF">PMAYCL1PPCAC_03356</name>
</gene>
<feature type="non-terminal residue" evidence="1">
    <location>
        <position position="1"/>
    </location>
</feature>
<reference evidence="2" key="1">
    <citation type="submission" date="2022-10" db="EMBL/GenBank/DDBJ databases">
        <title>Genome assembly of Pristionchus species.</title>
        <authorList>
            <person name="Yoshida K."/>
            <person name="Sommer R.J."/>
        </authorList>
    </citation>
    <scope>NUCLEOTIDE SEQUENCE [LARGE SCALE GENOMIC DNA]</scope>
    <source>
        <strain evidence="2">RS5460</strain>
    </source>
</reference>
<proteinExistence type="predicted"/>
<name>A0AAN4Z614_9BILA</name>